<accession>A0A225DV09</accession>
<evidence type="ECO:0000313" key="1">
    <source>
        <dbReference type="EMBL" id="OWK40989.1"/>
    </source>
</evidence>
<sequence length="275" mass="29518">MDPIPEELARTLTNFVIEQRARTGWEPSAGEQRALVGGLETALLDRDLLRPILSHLQTLPGPGDGRADRLTDPEVAAVLAGGLGALSTRSPERFGLVVTDPIALLTLRDAILEVLPPYWLAALRGRAGRPPRSADEIWAAAASPAAADRGLALAALGPTRGRRRWTVTAPDDRVANVEPTDRPAPAVTVEFTLTRHPLGWRLGVELLVPPPLAASRWAGRLVSAAGEEVGRIEETDGNLVFAVPTEDVLVGGEFDCEYRRGEGVHVRFRVPVSAE</sequence>
<dbReference type="EMBL" id="NIDE01000007">
    <property type="protein sequence ID" value="OWK40989.1"/>
    <property type="molecule type" value="Genomic_DNA"/>
</dbReference>
<organism evidence="1 2">
    <name type="scientific">Fimbriiglobus ruber</name>
    <dbReference type="NCBI Taxonomy" id="1908690"/>
    <lineage>
        <taxon>Bacteria</taxon>
        <taxon>Pseudomonadati</taxon>
        <taxon>Planctomycetota</taxon>
        <taxon>Planctomycetia</taxon>
        <taxon>Gemmatales</taxon>
        <taxon>Gemmataceae</taxon>
        <taxon>Fimbriiglobus</taxon>
    </lineage>
</organism>
<reference evidence="2" key="1">
    <citation type="submission" date="2017-06" db="EMBL/GenBank/DDBJ databases">
        <title>Genome analysis of Fimbriiglobus ruber SP5, the first member of the order Planctomycetales with confirmed chitinolytic capability.</title>
        <authorList>
            <person name="Ravin N.V."/>
            <person name="Rakitin A.L."/>
            <person name="Ivanova A.A."/>
            <person name="Beletsky A.V."/>
            <person name="Kulichevskaya I.S."/>
            <person name="Mardanov A.V."/>
            <person name="Dedysh S.N."/>
        </authorList>
    </citation>
    <scope>NUCLEOTIDE SEQUENCE [LARGE SCALE GENOMIC DNA]</scope>
    <source>
        <strain evidence="2">SP5</strain>
    </source>
</reference>
<comment type="caution">
    <text evidence="1">The sequence shown here is derived from an EMBL/GenBank/DDBJ whole genome shotgun (WGS) entry which is preliminary data.</text>
</comment>
<dbReference type="AlphaFoldDB" id="A0A225DV09"/>
<dbReference type="RefSeq" id="WP_088255956.1">
    <property type="nucleotide sequence ID" value="NZ_NIDE01000007.1"/>
</dbReference>
<dbReference type="Proteomes" id="UP000214646">
    <property type="component" value="Unassembled WGS sequence"/>
</dbReference>
<name>A0A225DV09_9BACT</name>
<keyword evidence="2" id="KW-1185">Reference proteome</keyword>
<protein>
    <submittedName>
        <fullName evidence="1">Uncharacterized protein</fullName>
    </submittedName>
</protein>
<gene>
    <name evidence="1" type="ORF">FRUB_04881</name>
</gene>
<proteinExistence type="predicted"/>
<evidence type="ECO:0000313" key="2">
    <source>
        <dbReference type="Proteomes" id="UP000214646"/>
    </source>
</evidence>